<comment type="caution">
    <text evidence="1">The sequence shown here is derived from an EMBL/GenBank/DDBJ whole genome shotgun (WGS) entry which is preliminary data.</text>
</comment>
<evidence type="ECO:0000313" key="1">
    <source>
        <dbReference type="EMBL" id="KAJ6645688.1"/>
    </source>
</evidence>
<dbReference type="EMBL" id="WJQU01000001">
    <property type="protein sequence ID" value="KAJ6645688.1"/>
    <property type="molecule type" value="Genomic_DNA"/>
</dbReference>
<name>A0A9Q0N8V1_9DIPT</name>
<gene>
    <name evidence="1" type="ORF">Bhyg_00896</name>
</gene>
<keyword evidence="2" id="KW-1185">Reference proteome</keyword>
<protein>
    <submittedName>
        <fullName evidence="1">Uncharacterized protein</fullName>
    </submittedName>
</protein>
<accession>A0A9Q0N8V1</accession>
<reference evidence="1" key="1">
    <citation type="submission" date="2022-07" db="EMBL/GenBank/DDBJ databases">
        <authorList>
            <person name="Trinca V."/>
            <person name="Uliana J.V.C."/>
            <person name="Torres T.T."/>
            <person name="Ward R.J."/>
            <person name="Monesi N."/>
        </authorList>
    </citation>
    <scope>NUCLEOTIDE SEQUENCE</scope>
    <source>
        <strain evidence="1">HSMRA1968</strain>
        <tissue evidence="1">Whole embryos</tissue>
    </source>
</reference>
<proteinExistence type="predicted"/>
<sequence length="8" mass="835">MAKSSNTP</sequence>
<organism evidence="1 2">
    <name type="scientific">Pseudolycoriella hygida</name>
    <dbReference type="NCBI Taxonomy" id="35572"/>
    <lineage>
        <taxon>Eukaryota</taxon>
        <taxon>Metazoa</taxon>
        <taxon>Ecdysozoa</taxon>
        <taxon>Arthropoda</taxon>
        <taxon>Hexapoda</taxon>
        <taxon>Insecta</taxon>
        <taxon>Pterygota</taxon>
        <taxon>Neoptera</taxon>
        <taxon>Endopterygota</taxon>
        <taxon>Diptera</taxon>
        <taxon>Nematocera</taxon>
        <taxon>Sciaroidea</taxon>
        <taxon>Sciaridae</taxon>
        <taxon>Pseudolycoriella</taxon>
    </lineage>
</organism>
<evidence type="ECO:0000313" key="2">
    <source>
        <dbReference type="Proteomes" id="UP001151699"/>
    </source>
</evidence>
<dbReference type="Proteomes" id="UP001151699">
    <property type="component" value="Chromosome A"/>
</dbReference>